<dbReference type="InterPro" id="IPR021661">
    <property type="entry name" value="Rap1_C"/>
</dbReference>
<dbReference type="SUPFAM" id="SSF46774">
    <property type="entry name" value="ARID-like"/>
    <property type="match status" value="1"/>
</dbReference>
<dbReference type="Pfam" id="PF08914">
    <property type="entry name" value="Myb_Rap1"/>
    <property type="match status" value="1"/>
</dbReference>
<evidence type="ECO:0000256" key="5">
    <source>
        <dbReference type="ARBA" id="ARBA00023159"/>
    </source>
</evidence>
<dbReference type="InterPro" id="IPR039595">
    <property type="entry name" value="TE2IP/Rap1"/>
</dbReference>
<dbReference type="InterPro" id="IPR001606">
    <property type="entry name" value="ARID_dom"/>
</dbReference>
<comment type="function">
    <text evidence="8">Involved in the regulation of telomere length, clustering and has a specific role in telomere position effect (TPE).</text>
</comment>
<dbReference type="Gene3D" id="1.10.10.60">
    <property type="entry name" value="Homeodomain-like"/>
    <property type="match status" value="1"/>
</dbReference>
<feature type="region of interest" description="Disordered" evidence="9">
    <location>
        <begin position="327"/>
        <end position="408"/>
    </location>
</feature>
<feature type="compositionally biased region" description="Acidic residues" evidence="9">
    <location>
        <begin position="351"/>
        <end position="362"/>
    </location>
</feature>
<evidence type="ECO:0000256" key="2">
    <source>
        <dbReference type="ARBA" id="ARBA00022454"/>
    </source>
</evidence>
<dbReference type="InterPro" id="IPR038104">
    <property type="entry name" value="Rap1_C_sf"/>
</dbReference>
<protein>
    <recommendedName>
        <fullName evidence="8">DNA-binding protein RAP1</fullName>
    </recommendedName>
</protein>
<dbReference type="SUPFAM" id="SSF46689">
    <property type="entry name" value="Homeodomain-like"/>
    <property type="match status" value="1"/>
</dbReference>
<dbReference type="Pfam" id="PF11626">
    <property type="entry name" value="Rap1_C"/>
    <property type="match status" value="1"/>
</dbReference>
<dbReference type="InterPro" id="IPR009057">
    <property type="entry name" value="Homeodomain-like_sf"/>
</dbReference>
<dbReference type="Gene3D" id="1.10.150.60">
    <property type="entry name" value="ARID DNA-binding domain"/>
    <property type="match status" value="1"/>
</dbReference>
<dbReference type="GO" id="GO:0042162">
    <property type="term" value="F:telomeric DNA binding"/>
    <property type="evidence" value="ECO:0007669"/>
    <property type="project" value="TreeGrafter"/>
</dbReference>
<feature type="region of interest" description="Disordered" evidence="9">
    <location>
        <begin position="193"/>
        <end position="231"/>
    </location>
</feature>
<dbReference type="PROSITE" id="PS51011">
    <property type="entry name" value="ARID"/>
    <property type="match status" value="1"/>
</dbReference>
<gene>
    <name evidence="11" type="ORF">GMORB2_7781</name>
</gene>
<dbReference type="CDD" id="cd11655">
    <property type="entry name" value="rap1_myb-like"/>
    <property type="match status" value="1"/>
</dbReference>
<dbReference type="GO" id="GO:0070187">
    <property type="term" value="C:shelterin complex"/>
    <property type="evidence" value="ECO:0007669"/>
    <property type="project" value="TreeGrafter"/>
</dbReference>
<keyword evidence="5" id="KW-0010">Activator</keyword>
<keyword evidence="7 8" id="KW-0539">Nucleus</keyword>
<dbReference type="Gene3D" id="1.10.10.2170">
    <property type="match status" value="1"/>
</dbReference>
<feature type="domain" description="ARID" evidence="10">
    <location>
        <begin position="236"/>
        <end position="326"/>
    </location>
</feature>
<dbReference type="Pfam" id="PF16589">
    <property type="entry name" value="BRCT_2"/>
    <property type="match status" value="1"/>
</dbReference>
<evidence type="ECO:0000313" key="12">
    <source>
        <dbReference type="Proteomes" id="UP000749293"/>
    </source>
</evidence>
<keyword evidence="4" id="KW-0805">Transcription regulation</keyword>
<feature type="region of interest" description="Disordered" evidence="9">
    <location>
        <begin position="487"/>
        <end position="573"/>
    </location>
</feature>
<evidence type="ECO:0000256" key="9">
    <source>
        <dbReference type="SAM" id="MobiDB-lite"/>
    </source>
</evidence>
<evidence type="ECO:0000256" key="7">
    <source>
        <dbReference type="ARBA" id="ARBA00023242"/>
    </source>
</evidence>
<dbReference type="GeneID" id="55974004"/>
<dbReference type="RefSeq" id="XP_035320840.1">
    <property type="nucleotide sequence ID" value="XM_035469746.1"/>
</dbReference>
<dbReference type="InterPro" id="IPR001357">
    <property type="entry name" value="BRCT_dom"/>
</dbReference>
<evidence type="ECO:0000256" key="3">
    <source>
        <dbReference type="ARBA" id="ARBA00022895"/>
    </source>
</evidence>
<keyword evidence="3 8" id="KW-0779">Telomere</keyword>
<dbReference type="OrthoDB" id="435460at2759"/>
<evidence type="ECO:0000256" key="1">
    <source>
        <dbReference type="ARBA" id="ARBA00010467"/>
    </source>
</evidence>
<keyword evidence="6" id="KW-0804">Transcription</keyword>
<proteinExistence type="inferred from homology"/>
<dbReference type="GO" id="GO:0031848">
    <property type="term" value="P:protection from non-homologous end joining at telomere"/>
    <property type="evidence" value="ECO:0007669"/>
    <property type="project" value="TreeGrafter"/>
</dbReference>
<comment type="subcellular location">
    <subcellularLocation>
        <location evidence="8">Nucleus</location>
    </subcellularLocation>
    <subcellularLocation>
        <location evidence="8">Chromosome</location>
        <location evidence="8">Telomere</location>
    </subcellularLocation>
</comment>
<dbReference type="PANTHER" id="PTHR16466">
    <property type="entry name" value="TELOMERE REPEAT-BINDING FACTOR 2-INTERACTING PROTEIN 1"/>
    <property type="match status" value="1"/>
</dbReference>
<dbReference type="SMART" id="SM01014">
    <property type="entry name" value="ARID"/>
    <property type="match status" value="1"/>
</dbReference>
<dbReference type="Proteomes" id="UP000749293">
    <property type="component" value="Unassembled WGS sequence"/>
</dbReference>
<dbReference type="CDD" id="cd16100">
    <property type="entry name" value="ARID"/>
    <property type="match status" value="1"/>
</dbReference>
<dbReference type="Pfam" id="PF01388">
    <property type="entry name" value="ARID"/>
    <property type="match status" value="1"/>
</dbReference>
<dbReference type="InterPro" id="IPR015010">
    <property type="entry name" value="TERF2IP_Myb"/>
</dbReference>
<dbReference type="SMART" id="SM00501">
    <property type="entry name" value="BRIGHT"/>
    <property type="match status" value="1"/>
</dbReference>
<keyword evidence="12" id="KW-1185">Reference proteome</keyword>
<comment type="subunit">
    <text evidence="8">Homodimer.</text>
</comment>
<evidence type="ECO:0000256" key="6">
    <source>
        <dbReference type="ARBA" id="ARBA00023163"/>
    </source>
</evidence>
<feature type="compositionally biased region" description="Polar residues" evidence="9">
    <location>
        <begin position="533"/>
        <end position="542"/>
    </location>
</feature>
<reference evidence="11" key="1">
    <citation type="submission" date="2020-03" db="EMBL/GenBank/DDBJ databases">
        <title>Site-based positive gene gene selection in Geosmithia morbida across the United States reveals a broad range of putative effectors and factors for local host and environmental adapation.</title>
        <authorList>
            <person name="Onufrak A."/>
            <person name="Murdoch R.W."/>
            <person name="Gazis R."/>
            <person name="Huff M."/>
            <person name="Staton M."/>
            <person name="Klingeman W."/>
            <person name="Hadziabdic D."/>
        </authorList>
    </citation>
    <scope>NUCLEOTIDE SEQUENCE</scope>
    <source>
        <strain evidence="11">1262</strain>
    </source>
</reference>
<sequence length="702" mass="77979">MNSSGNDVPSIFQGKKFWLSTLLPMKDHFKALVTNNGGKVVYLEKDADILIADPIKKNRAPAGACSYKLIEDSVKNGALQLEDRFLIAPKIGETTPRQAGSSIPTRKHRVPFTPQDDAILAKWVLSHPDARTGNILYQELETINSRHTWQSWRNRWGKDLSRRPMTRLKEIASSAKDLQIPGADNDQEARISATGVREETEAKPEPSPGAQTGQEPEDAPGQDEAVRDEDEEDRYRIALEQFTADIKAFSQQRGIDIELRPVVGGRTIKLFDLARAAATYQDESSENIDWDQVAAELGFGEGPSDVAMLLAVHYKNSLESFFDAMAQHDDDDDDDDKDKDNNNNNGNVPQAEEEEDDDEDAFETAPQGLVRDSPALTSPGSRKRTVYSEPPSTRNSKRKRLSEIPSTPDDALRVTLRQQNTPSATKRQLFPNAEVKDSQDDTQATLSGPGRTRVEVQIRTPRRATLDTQKTSLDVTPSQQLMEEAQALTSPAVPSPVAFPNSSPAPQRHRLPDSNSTPRPKKAKRRTLPASFRASTLEQPQRYSDDSDNPFETPDIMDLSNTVPNPTHSRRHTPDLQTIQGWVEHYQSLGYSHSVVVQALEATTITPGGPATHAMEALRSGHPLPPNHEGVWTDRDDASLRQVLAAGISGPLDRRPVDDHDRRSLRTASKELSRLQFKHGGNAITLRAQFLEAVDRQDLDQE</sequence>
<feature type="compositionally biased region" description="Acidic residues" evidence="9">
    <location>
        <begin position="215"/>
        <end position="231"/>
    </location>
</feature>
<organism evidence="11 12">
    <name type="scientific">Geosmithia morbida</name>
    <dbReference type="NCBI Taxonomy" id="1094350"/>
    <lineage>
        <taxon>Eukaryota</taxon>
        <taxon>Fungi</taxon>
        <taxon>Dikarya</taxon>
        <taxon>Ascomycota</taxon>
        <taxon>Pezizomycotina</taxon>
        <taxon>Sordariomycetes</taxon>
        <taxon>Hypocreomycetidae</taxon>
        <taxon>Hypocreales</taxon>
        <taxon>Bionectriaceae</taxon>
        <taxon>Geosmithia</taxon>
    </lineage>
</organism>
<comment type="similarity">
    <text evidence="1 8">Belongs to the RAP1 family.</text>
</comment>
<dbReference type="EMBL" id="JAANYQ010000010">
    <property type="protein sequence ID" value="KAF4122188.1"/>
    <property type="molecule type" value="Genomic_DNA"/>
</dbReference>
<accession>A0A9P4YV06</accession>
<keyword evidence="2 8" id="KW-0158">Chromosome</keyword>
<dbReference type="GO" id="GO:0010833">
    <property type="term" value="P:telomere maintenance via telomere lengthening"/>
    <property type="evidence" value="ECO:0007669"/>
    <property type="project" value="UniProtKB-UniRule"/>
</dbReference>
<feature type="region of interest" description="Disordered" evidence="9">
    <location>
        <begin position="434"/>
        <end position="453"/>
    </location>
</feature>
<evidence type="ECO:0000259" key="10">
    <source>
        <dbReference type="PROSITE" id="PS51011"/>
    </source>
</evidence>
<evidence type="ECO:0000256" key="4">
    <source>
        <dbReference type="ARBA" id="ARBA00023015"/>
    </source>
</evidence>
<dbReference type="InterPro" id="IPR036431">
    <property type="entry name" value="ARID_dom_sf"/>
</dbReference>
<comment type="caution">
    <text evidence="11">The sequence shown here is derived from an EMBL/GenBank/DDBJ whole genome shotgun (WGS) entry which is preliminary data.</text>
</comment>
<dbReference type="PANTHER" id="PTHR16466:SF6">
    <property type="entry name" value="TELOMERIC REPEAT-BINDING FACTOR 2-INTERACTING PROTEIN 1"/>
    <property type="match status" value="1"/>
</dbReference>
<dbReference type="AlphaFoldDB" id="A0A9P4YV06"/>
<evidence type="ECO:0000313" key="11">
    <source>
        <dbReference type="EMBL" id="KAF4122188.1"/>
    </source>
</evidence>
<name>A0A9P4YV06_9HYPO</name>
<evidence type="ECO:0000256" key="8">
    <source>
        <dbReference type="RuleBase" id="RU367107"/>
    </source>
</evidence>